<reference evidence="3" key="1">
    <citation type="submission" date="2017-01" db="EMBL/GenBank/DDBJ databases">
        <title>Genome Analysis of Deinococcus marmoris KOPRI26562.</title>
        <authorList>
            <person name="Kim J.H."/>
            <person name="Oh H.-M."/>
        </authorList>
    </citation>
    <scope>NUCLEOTIDE SEQUENCE [LARGE SCALE GENOMIC DNA]</scope>
    <source>
        <strain evidence="3">PAMC 26633</strain>
    </source>
</reference>
<accession>A0A226WR69</accession>
<dbReference type="RefSeq" id="WP_089164748.1">
    <property type="nucleotide sequence ID" value="NZ_MTHB01000246.1"/>
</dbReference>
<evidence type="ECO:0000313" key="2">
    <source>
        <dbReference type="EMBL" id="OXC73652.1"/>
    </source>
</evidence>
<dbReference type="Proteomes" id="UP000214720">
    <property type="component" value="Unassembled WGS sequence"/>
</dbReference>
<dbReference type="InterPro" id="IPR036249">
    <property type="entry name" value="Thioredoxin-like_sf"/>
</dbReference>
<name>A0A226WR69_CABSO</name>
<dbReference type="EMBL" id="MTHB01000246">
    <property type="protein sequence ID" value="OXC73652.1"/>
    <property type="molecule type" value="Genomic_DNA"/>
</dbReference>
<protein>
    <recommendedName>
        <fullName evidence="4">Dithiol-disulfide oxidoreductase (DUF899 family)</fullName>
    </recommendedName>
</protein>
<evidence type="ECO:0008006" key="4">
    <source>
        <dbReference type="Google" id="ProtNLM"/>
    </source>
</evidence>
<sequence>MESHRIVSREEWLATHKAHLAEEKAVTHARDALAEKRRALPWVKVDTTYMFDTPQGRKTLAELFNGRSQLIVYHFMLGPDWEEGCPGCSFLSDHIDGALQHVEQRDVAYIAVSRAPLEIIEAFKKRMGWHFRWVSSFGSDFNYDYHVSFTSEQREKGKVYYNFEMNDVTAGGFDSDELPGLSVFYKDDTGDVFHTFSAYGRGGEPLIGTYNLLDLTPKGRDEEHNMMDWLRHHDRYDEVRRGTDTATAAADPASQHEAGRCCH</sequence>
<dbReference type="AlphaFoldDB" id="A0A226WR69"/>
<organism evidence="2 3">
    <name type="scientific">Caballeronia sordidicola</name>
    <name type="common">Burkholderia sordidicola</name>
    <dbReference type="NCBI Taxonomy" id="196367"/>
    <lineage>
        <taxon>Bacteria</taxon>
        <taxon>Pseudomonadati</taxon>
        <taxon>Pseudomonadota</taxon>
        <taxon>Betaproteobacteria</taxon>
        <taxon>Burkholderiales</taxon>
        <taxon>Burkholderiaceae</taxon>
        <taxon>Caballeronia</taxon>
    </lineage>
</organism>
<evidence type="ECO:0000313" key="3">
    <source>
        <dbReference type="Proteomes" id="UP000214720"/>
    </source>
</evidence>
<feature type="region of interest" description="Disordered" evidence="1">
    <location>
        <begin position="242"/>
        <end position="263"/>
    </location>
</feature>
<evidence type="ECO:0000256" key="1">
    <source>
        <dbReference type="SAM" id="MobiDB-lite"/>
    </source>
</evidence>
<proteinExistence type="predicted"/>
<dbReference type="Pfam" id="PF05988">
    <property type="entry name" value="DUF899"/>
    <property type="match status" value="1"/>
</dbReference>
<dbReference type="OrthoDB" id="574359at2"/>
<feature type="compositionally biased region" description="Low complexity" evidence="1">
    <location>
        <begin position="244"/>
        <end position="253"/>
    </location>
</feature>
<gene>
    <name evidence="2" type="ORF">BSU04_36275</name>
</gene>
<dbReference type="InterPro" id="IPR010296">
    <property type="entry name" value="DUF899_thioredox"/>
</dbReference>
<comment type="caution">
    <text evidence="2">The sequence shown here is derived from an EMBL/GenBank/DDBJ whole genome shotgun (WGS) entry which is preliminary data.</text>
</comment>
<dbReference type="SUPFAM" id="SSF52833">
    <property type="entry name" value="Thioredoxin-like"/>
    <property type="match status" value="1"/>
</dbReference>